<comment type="caution">
    <text evidence="2">The sequence shown here is derived from an EMBL/GenBank/DDBJ whole genome shotgun (WGS) entry which is preliminary data.</text>
</comment>
<protein>
    <submittedName>
        <fullName evidence="2">Uncharacterized protein</fullName>
    </submittedName>
</protein>
<proteinExistence type="predicted"/>
<dbReference type="Proteomes" id="UP000824120">
    <property type="component" value="Chromosome 8"/>
</dbReference>
<name>A0A9J5XTP5_SOLCO</name>
<dbReference type="EMBL" id="JACXVP010000008">
    <property type="protein sequence ID" value="KAG5590644.1"/>
    <property type="molecule type" value="Genomic_DNA"/>
</dbReference>
<evidence type="ECO:0000313" key="2">
    <source>
        <dbReference type="EMBL" id="KAG5590644.1"/>
    </source>
</evidence>
<dbReference type="OrthoDB" id="1303650at2759"/>
<dbReference type="AlphaFoldDB" id="A0A9J5XTP5"/>
<keyword evidence="1" id="KW-1133">Transmembrane helix</keyword>
<gene>
    <name evidence="2" type="ORF">H5410_041158</name>
</gene>
<sequence length="162" mass="19060">MKSCKSFENFLKEKIVVEEPESDSEIKLMVDIDNYQNNSVDASDNIESSEGKVITRRVVEILVEMRMIPYPCQFLHEISLTLFIYFSFYGFQVWIYEVFPHLEKYAEKSLDTPLPISHLLRWHTSKSDNIVEGDPFKYKGRSMKVYIYLLLSNNIFKLANIV</sequence>
<keyword evidence="3" id="KW-1185">Reference proteome</keyword>
<reference evidence="2 3" key="1">
    <citation type="submission" date="2020-09" db="EMBL/GenBank/DDBJ databases">
        <title>De no assembly of potato wild relative species, Solanum commersonii.</title>
        <authorList>
            <person name="Cho K."/>
        </authorList>
    </citation>
    <scope>NUCLEOTIDE SEQUENCE [LARGE SCALE GENOMIC DNA]</scope>
    <source>
        <strain evidence="2">LZ3.2</strain>
        <tissue evidence="2">Leaf</tissue>
    </source>
</reference>
<accession>A0A9J5XTP5</accession>
<organism evidence="2 3">
    <name type="scientific">Solanum commersonii</name>
    <name type="common">Commerson's wild potato</name>
    <name type="synonym">Commerson's nightshade</name>
    <dbReference type="NCBI Taxonomy" id="4109"/>
    <lineage>
        <taxon>Eukaryota</taxon>
        <taxon>Viridiplantae</taxon>
        <taxon>Streptophyta</taxon>
        <taxon>Embryophyta</taxon>
        <taxon>Tracheophyta</taxon>
        <taxon>Spermatophyta</taxon>
        <taxon>Magnoliopsida</taxon>
        <taxon>eudicotyledons</taxon>
        <taxon>Gunneridae</taxon>
        <taxon>Pentapetalae</taxon>
        <taxon>asterids</taxon>
        <taxon>lamiids</taxon>
        <taxon>Solanales</taxon>
        <taxon>Solanaceae</taxon>
        <taxon>Solanoideae</taxon>
        <taxon>Solaneae</taxon>
        <taxon>Solanum</taxon>
    </lineage>
</organism>
<keyword evidence="1" id="KW-0472">Membrane</keyword>
<feature type="transmembrane region" description="Helical" evidence="1">
    <location>
        <begin position="74"/>
        <end position="95"/>
    </location>
</feature>
<evidence type="ECO:0000256" key="1">
    <source>
        <dbReference type="SAM" id="Phobius"/>
    </source>
</evidence>
<evidence type="ECO:0000313" key="3">
    <source>
        <dbReference type="Proteomes" id="UP000824120"/>
    </source>
</evidence>
<keyword evidence="1" id="KW-0812">Transmembrane</keyword>